<reference evidence="1" key="1">
    <citation type="submission" date="2019-08" db="EMBL/GenBank/DDBJ databases">
        <authorList>
            <person name="Kucharzyk K."/>
            <person name="Murdoch R.W."/>
            <person name="Higgins S."/>
            <person name="Loffler F."/>
        </authorList>
    </citation>
    <scope>NUCLEOTIDE SEQUENCE</scope>
</reference>
<protein>
    <submittedName>
        <fullName evidence="1">Uncharacterized protein</fullName>
    </submittedName>
</protein>
<organism evidence="1">
    <name type="scientific">bioreactor metagenome</name>
    <dbReference type="NCBI Taxonomy" id="1076179"/>
    <lineage>
        <taxon>unclassified sequences</taxon>
        <taxon>metagenomes</taxon>
        <taxon>ecological metagenomes</taxon>
    </lineage>
</organism>
<dbReference type="AlphaFoldDB" id="A0A644UF48"/>
<proteinExistence type="predicted"/>
<gene>
    <name evidence="1" type="ORF">SDC9_23462</name>
</gene>
<dbReference type="EMBL" id="VSSQ01000108">
    <property type="protein sequence ID" value="MPL77605.1"/>
    <property type="molecule type" value="Genomic_DNA"/>
</dbReference>
<evidence type="ECO:0000313" key="1">
    <source>
        <dbReference type="EMBL" id="MPL77605.1"/>
    </source>
</evidence>
<sequence>MLEVIVGQGLALNLSNDIEVNFIEENPLFMDDRVPAPYSLSFDVPPTPWNLKVLGFPVRISSASIHKRLPAEIRFSGLVLARGEILLIETDPTIKLQFKGSREPEQIAVNLNKIDLGSRQYGSFQYHAEDLNYQSQELEEYVLSMRAMAYQGSDYVIAPVRLREVSWSGSESAGGMVNSVKQYINYFNPVTKNFFITDQEKAHTPILPFPFVHKIIEQAFGPYLVSNPFASGDLAKLVLISMNHKYFSFDNLYNWYWIPPMEEQRQDVMFPLVDAYNASNGLIPLSWEMKSFLQAYPFRELLKNLMKIFCITAYPGVKYRMEFSNDVMNRQVRLNWDGKLAGDPVISTEEARDYVFRYNDVQKSDEEQIREYASIKQIHDVTMASATESGAIYMDVSTGGQYNITRKLRGLDSLPWLTCDIRHSPFASREPDGSRDKTEVISDIRPADMAIDQYWWQDKAPYADIIQKKHWWVPVIEKKGLSEPPCIMFWAGMAATLENDGSEYPLIMSHHTDHFGAKRLNTSLHPEGPDGLIEKYHGMMKAWTEKDKMKVKGSFLLSPLELKKLDIRDKVFLKGRLFYIQKLNYSLSHMHLSLVDVDLIEC</sequence>
<accession>A0A644UF48</accession>
<name>A0A644UF48_9ZZZZ</name>
<comment type="caution">
    <text evidence="1">The sequence shown here is derived from an EMBL/GenBank/DDBJ whole genome shotgun (WGS) entry which is preliminary data.</text>
</comment>